<protein>
    <submittedName>
        <fullName evidence="2">Uncharacterized protein</fullName>
    </submittedName>
</protein>
<feature type="region of interest" description="Disordered" evidence="1">
    <location>
        <begin position="73"/>
        <end position="98"/>
    </location>
</feature>
<dbReference type="AlphaFoldDB" id="A0A8H7VRU9"/>
<dbReference type="EMBL" id="JAEPRB010000038">
    <property type="protein sequence ID" value="KAG2224739.1"/>
    <property type="molecule type" value="Genomic_DNA"/>
</dbReference>
<evidence type="ECO:0000313" key="2">
    <source>
        <dbReference type="EMBL" id="KAG2224739.1"/>
    </source>
</evidence>
<sequence>MVKNAFLSIKNPDKWNLSTVLQELEYENLSGTHRSHLKLLRKLLKEVKTSGNAQQKQAANIILNNWDAECRRLTTPTSTPPPATTTTTNTTSNMEDRANSVESHDITFHVRDSTIMTGPVTIHMNDSSQEMQQGQSSSTVTSAQQTQEPQQQPSAEHDPCSQETWESANPHPKRLLQHFYPSNSYSLNNFIQSNTVIPNINMSEEYQFYRKKSIEGAQGRETLNDSRILSLSNIFLISSNERCVLSSMEDHKVIFKALKKTDRLKRVDLEFDNACKIITNIYNDDGDYVEMEKVLPKMKQLQDETYLTGVRVLSSMIDMVVQWNEDTVLKEEDLGRKTLDYFLHATFCRIKNTESSWNTYTLKPPSSSPNYQTFLPDFTLYNSKLSSVTNYEFTVVEIKAKASNKDESDMVRIGKELKICIDKLANAGVIDPVAVGIIIRGSRIQFFKMLLDGPGAYTMVELGNLNLPRSPSDTPLLPSLVERFCQLKDFAEESVAKLYEAHRKQRHSNKTHNNYQKQWLRPTCQTPIIQEMGSKKKRRRRS</sequence>
<evidence type="ECO:0000313" key="3">
    <source>
        <dbReference type="Proteomes" id="UP000646827"/>
    </source>
</evidence>
<keyword evidence="3" id="KW-1185">Reference proteome</keyword>
<accession>A0A8H7VRU9</accession>
<proteinExistence type="predicted"/>
<feature type="compositionally biased region" description="Low complexity" evidence="1">
    <location>
        <begin position="127"/>
        <end position="154"/>
    </location>
</feature>
<dbReference type="OrthoDB" id="2441332at2759"/>
<reference evidence="2 3" key="1">
    <citation type="submission" date="2020-12" db="EMBL/GenBank/DDBJ databases">
        <title>Metabolic potential, ecology and presence of endohyphal bacteria is reflected in genomic diversity of Mucoromycotina.</title>
        <authorList>
            <person name="Muszewska A."/>
            <person name="Okrasinska A."/>
            <person name="Steczkiewicz K."/>
            <person name="Drgas O."/>
            <person name="Orlowska M."/>
            <person name="Perlinska-Lenart U."/>
            <person name="Aleksandrzak-Piekarczyk T."/>
            <person name="Szatraj K."/>
            <person name="Zielenkiewicz U."/>
            <person name="Pilsyk S."/>
            <person name="Malc E."/>
            <person name="Mieczkowski P."/>
            <person name="Kruszewska J.S."/>
            <person name="Biernat P."/>
            <person name="Pawlowska J."/>
        </authorList>
    </citation>
    <scope>NUCLEOTIDE SEQUENCE [LARGE SCALE GENOMIC DNA]</scope>
    <source>
        <strain evidence="2 3">CBS 142.35</strain>
    </source>
</reference>
<name>A0A8H7VRU9_9FUNG</name>
<gene>
    <name evidence="2" type="ORF">INT45_009054</name>
</gene>
<comment type="caution">
    <text evidence="2">The sequence shown here is derived from an EMBL/GenBank/DDBJ whole genome shotgun (WGS) entry which is preliminary data.</text>
</comment>
<organism evidence="2 3">
    <name type="scientific">Circinella minor</name>
    <dbReference type="NCBI Taxonomy" id="1195481"/>
    <lineage>
        <taxon>Eukaryota</taxon>
        <taxon>Fungi</taxon>
        <taxon>Fungi incertae sedis</taxon>
        <taxon>Mucoromycota</taxon>
        <taxon>Mucoromycotina</taxon>
        <taxon>Mucoromycetes</taxon>
        <taxon>Mucorales</taxon>
        <taxon>Lichtheimiaceae</taxon>
        <taxon>Circinella</taxon>
    </lineage>
</organism>
<dbReference type="Proteomes" id="UP000646827">
    <property type="component" value="Unassembled WGS sequence"/>
</dbReference>
<feature type="compositionally biased region" description="Low complexity" evidence="1">
    <location>
        <begin position="84"/>
        <end position="93"/>
    </location>
</feature>
<feature type="region of interest" description="Disordered" evidence="1">
    <location>
        <begin position="127"/>
        <end position="168"/>
    </location>
</feature>
<evidence type="ECO:0000256" key="1">
    <source>
        <dbReference type="SAM" id="MobiDB-lite"/>
    </source>
</evidence>